<evidence type="ECO:0000313" key="4">
    <source>
        <dbReference type="EMBL" id="TXG54807.1"/>
    </source>
</evidence>
<dbReference type="Proteomes" id="UP000323000">
    <property type="component" value="Chromosome 9"/>
</dbReference>
<feature type="domain" description="C-JID" evidence="3">
    <location>
        <begin position="335"/>
        <end position="489"/>
    </location>
</feature>
<dbReference type="InterPro" id="IPR032675">
    <property type="entry name" value="LRR_dom_sf"/>
</dbReference>
<proteinExistence type="predicted"/>
<dbReference type="OrthoDB" id="1733683at2759"/>
<organism evidence="4 5">
    <name type="scientific">Acer yangbiense</name>
    <dbReference type="NCBI Taxonomy" id="1000413"/>
    <lineage>
        <taxon>Eukaryota</taxon>
        <taxon>Viridiplantae</taxon>
        <taxon>Streptophyta</taxon>
        <taxon>Embryophyta</taxon>
        <taxon>Tracheophyta</taxon>
        <taxon>Spermatophyta</taxon>
        <taxon>Magnoliopsida</taxon>
        <taxon>eudicotyledons</taxon>
        <taxon>Gunneridae</taxon>
        <taxon>Pentapetalae</taxon>
        <taxon>rosids</taxon>
        <taxon>malvids</taxon>
        <taxon>Sapindales</taxon>
        <taxon>Sapindaceae</taxon>
        <taxon>Hippocastanoideae</taxon>
        <taxon>Acereae</taxon>
        <taxon>Acer</taxon>
    </lineage>
</organism>
<dbReference type="InterPro" id="IPR003591">
    <property type="entry name" value="Leu-rich_rpt_typical-subtyp"/>
</dbReference>
<dbReference type="PANTHER" id="PTHR11017:SF574">
    <property type="entry name" value="ADP-RIBOSYL CYCLASE_CYCLIC ADP-RIBOSE HYDROLASE"/>
    <property type="match status" value="1"/>
</dbReference>
<dbReference type="AlphaFoldDB" id="A0A5C7HD18"/>
<dbReference type="Pfam" id="PF20160">
    <property type="entry name" value="C-JID"/>
    <property type="match status" value="1"/>
</dbReference>
<dbReference type="PANTHER" id="PTHR11017">
    <property type="entry name" value="LEUCINE-RICH REPEAT-CONTAINING PROTEIN"/>
    <property type="match status" value="1"/>
</dbReference>
<name>A0A5C7HD18_9ROSI</name>
<reference evidence="5" key="1">
    <citation type="journal article" date="2019" name="Gigascience">
        <title>De novo genome assembly of the endangered Acer yangbiense, a plant species with extremely small populations endemic to Yunnan Province, China.</title>
        <authorList>
            <person name="Yang J."/>
            <person name="Wariss H.M."/>
            <person name="Tao L."/>
            <person name="Zhang R."/>
            <person name="Yun Q."/>
            <person name="Hollingsworth P."/>
            <person name="Dao Z."/>
            <person name="Luo G."/>
            <person name="Guo H."/>
            <person name="Ma Y."/>
            <person name="Sun W."/>
        </authorList>
    </citation>
    <scope>NUCLEOTIDE SEQUENCE [LARGE SCALE GENOMIC DNA]</scope>
    <source>
        <strain evidence="5">cv. Malutang</strain>
    </source>
</reference>
<dbReference type="InterPro" id="IPR044974">
    <property type="entry name" value="Disease_R_plants"/>
</dbReference>
<protein>
    <recommendedName>
        <fullName evidence="3">C-JID domain-containing protein</fullName>
    </recommendedName>
</protein>
<gene>
    <name evidence="4" type="ORF">EZV62_020063</name>
</gene>
<accession>A0A5C7HD18</accession>
<keyword evidence="1" id="KW-0433">Leucine-rich repeat</keyword>
<keyword evidence="2" id="KW-0677">Repeat</keyword>
<evidence type="ECO:0000313" key="5">
    <source>
        <dbReference type="Proteomes" id="UP000323000"/>
    </source>
</evidence>
<comment type="caution">
    <text evidence="4">The sequence shown here is derived from an EMBL/GenBank/DDBJ whole genome shotgun (WGS) entry which is preliminary data.</text>
</comment>
<dbReference type="InterPro" id="IPR045344">
    <property type="entry name" value="C-JID"/>
</dbReference>
<dbReference type="GO" id="GO:0006952">
    <property type="term" value="P:defense response"/>
    <property type="evidence" value="ECO:0007669"/>
    <property type="project" value="InterPro"/>
</dbReference>
<evidence type="ECO:0000259" key="3">
    <source>
        <dbReference type="Pfam" id="PF20160"/>
    </source>
</evidence>
<dbReference type="SMART" id="SM00369">
    <property type="entry name" value="LRR_TYP"/>
    <property type="match status" value="2"/>
</dbReference>
<dbReference type="SUPFAM" id="SSF52058">
    <property type="entry name" value="L domain-like"/>
    <property type="match status" value="1"/>
</dbReference>
<sequence>MCNLKTLVIKGFPYYSEFGKVHLPDGLDYLPDELRYLHWGCYPLEELPSCFNPVNLVSLDLANSNIKQLWDRRKCFPKLKQLNLSYCKHLIRIPDLSDIPSAEHIDLIDCISLLEIHSSTQCPKNLELMDCKNLKKLCVTGCISLTKFPQISGRYLDGLFLYNCSKLEKLPPLSGLSSLTKLNLYNCYLREIPEDIGCLSSLIMLDLGGNGFESLPKSIKELSELRVLALNNCGMLRSLTELPSGLSYLEAMNCKQLIQLLPDESEFDLYADGRRYLKLNFMNCLKLDQKAVSNVFQESVLKMQLMMTQKVSPSLPYRSVEVLEEEEEVKGGICLPGSEIPEWFRYKNIGSSINIPALGLRHDCGSNRYIMGFTVCTVIGFEENHFDFYRIDFSVHYDFHIETSDGHKEGFFHNRITLFDESTPFEQKESIGSDHIFYRYNFSCYEFFQELDTSMGDYVGISFEFHIKYYGGEPVKDIQVKHCGIHPMYVQLKDSVAIDQDTKETCEPTTS</sequence>
<dbReference type="EMBL" id="VAHF01000009">
    <property type="protein sequence ID" value="TXG54807.1"/>
    <property type="molecule type" value="Genomic_DNA"/>
</dbReference>
<keyword evidence="5" id="KW-1185">Reference proteome</keyword>
<dbReference type="Gene3D" id="3.80.10.10">
    <property type="entry name" value="Ribonuclease Inhibitor"/>
    <property type="match status" value="2"/>
</dbReference>
<evidence type="ECO:0000256" key="2">
    <source>
        <dbReference type="ARBA" id="ARBA00022737"/>
    </source>
</evidence>
<evidence type="ECO:0000256" key="1">
    <source>
        <dbReference type="ARBA" id="ARBA00022614"/>
    </source>
</evidence>